<accession>A0A443SDV2</accession>
<evidence type="ECO:0000256" key="4">
    <source>
        <dbReference type="ARBA" id="ARBA00023136"/>
    </source>
</evidence>
<keyword evidence="6" id="KW-0868">Chloride</keyword>
<organism evidence="7 8">
    <name type="scientific">Leptotrombidium deliense</name>
    <dbReference type="NCBI Taxonomy" id="299467"/>
    <lineage>
        <taxon>Eukaryota</taxon>
        <taxon>Metazoa</taxon>
        <taxon>Ecdysozoa</taxon>
        <taxon>Arthropoda</taxon>
        <taxon>Chelicerata</taxon>
        <taxon>Arachnida</taxon>
        <taxon>Acari</taxon>
        <taxon>Acariformes</taxon>
        <taxon>Trombidiformes</taxon>
        <taxon>Prostigmata</taxon>
        <taxon>Anystina</taxon>
        <taxon>Parasitengona</taxon>
        <taxon>Trombiculoidea</taxon>
        <taxon>Trombiculidae</taxon>
        <taxon>Leptotrombidium</taxon>
    </lineage>
</organism>
<dbReference type="GO" id="GO:0005254">
    <property type="term" value="F:chloride channel activity"/>
    <property type="evidence" value="ECO:0007669"/>
    <property type="project" value="UniProtKB-KW"/>
</dbReference>
<keyword evidence="4 6" id="KW-0472">Membrane</keyword>
<evidence type="ECO:0000256" key="3">
    <source>
        <dbReference type="ARBA" id="ARBA00022989"/>
    </source>
</evidence>
<keyword evidence="3 6" id="KW-1133">Transmembrane helix</keyword>
<keyword evidence="6" id="KW-0407">Ion channel</keyword>
<feature type="transmembrane region" description="Helical" evidence="6">
    <location>
        <begin position="99"/>
        <end position="122"/>
    </location>
</feature>
<keyword evidence="8" id="KW-1185">Reference proteome</keyword>
<comment type="subcellular location">
    <subcellularLocation>
        <location evidence="6">Cell membrane</location>
        <topology evidence="6">Multi-pass membrane protein</topology>
    </subcellularLocation>
    <subcellularLocation>
        <location evidence="1">Membrane</location>
    </subcellularLocation>
</comment>
<dbReference type="VEuPathDB" id="VectorBase:LDEU006371"/>
<keyword evidence="6" id="KW-1003">Cell membrane</keyword>
<gene>
    <name evidence="7" type="ORF">B4U80_00187</name>
</gene>
<evidence type="ECO:0000313" key="8">
    <source>
        <dbReference type="Proteomes" id="UP000288716"/>
    </source>
</evidence>
<name>A0A443SDV2_9ACAR</name>
<protein>
    <recommendedName>
        <fullName evidence="6">Bestrophin homolog</fullName>
    </recommendedName>
</protein>
<dbReference type="AlphaFoldDB" id="A0A443SDV2"/>
<sequence>MYIPGSDETSRILRRTLMRYLNLSLVLVLRSISDPVKRRFPTHEHLVDAGFMTKHELDLYMSVPSNDFNTFWIPCSWFVNLLREARQECRINDSSGLKLIMEVVTIATYAFFIASVFGRQQLEPSINTPKIFIGTPEHRGEFYIPFFTILQFLLYMGLLKLGEQLINPFGDDDEDFELNWLIDRHIKVSFLGVDVLNRKPPPLTKDIYFDKLDIKVPYTPGALSQKKNFRGSMVRYR</sequence>
<dbReference type="Pfam" id="PF01062">
    <property type="entry name" value="Bestrophin"/>
    <property type="match status" value="1"/>
</dbReference>
<dbReference type="GO" id="GO:0005886">
    <property type="term" value="C:plasma membrane"/>
    <property type="evidence" value="ECO:0007669"/>
    <property type="project" value="UniProtKB-SubCell"/>
</dbReference>
<comment type="caution">
    <text evidence="7">The sequence shown here is derived from an EMBL/GenBank/DDBJ whole genome shotgun (WGS) entry which is preliminary data.</text>
</comment>
<dbReference type="InterPro" id="IPR021134">
    <property type="entry name" value="Bestrophin-like"/>
</dbReference>
<reference evidence="7 8" key="1">
    <citation type="journal article" date="2018" name="Gigascience">
        <title>Genomes of trombidid mites reveal novel predicted allergens and laterally-transferred genes associated with secondary metabolism.</title>
        <authorList>
            <person name="Dong X."/>
            <person name="Chaisiri K."/>
            <person name="Xia D."/>
            <person name="Armstrong S.D."/>
            <person name="Fang Y."/>
            <person name="Donnelly M.J."/>
            <person name="Kadowaki T."/>
            <person name="McGarry J.W."/>
            <person name="Darby A.C."/>
            <person name="Makepeace B.L."/>
        </authorList>
    </citation>
    <scope>NUCLEOTIDE SEQUENCE [LARGE SCALE GENOMIC DNA]</scope>
    <source>
        <strain evidence="7">UoL-UT</strain>
    </source>
</reference>
<feature type="transmembrane region" description="Helical" evidence="6">
    <location>
        <begin position="142"/>
        <end position="159"/>
    </location>
</feature>
<dbReference type="EMBL" id="NCKV01003484">
    <property type="protein sequence ID" value="RWS25671.1"/>
    <property type="molecule type" value="Genomic_DNA"/>
</dbReference>
<dbReference type="OrthoDB" id="201595at2759"/>
<comment type="similarity">
    <text evidence="5 6">Belongs to the anion channel-forming bestrophin (TC 1.A.46) family. Calcium-sensitive chloride channel subfamily.</text>
</comment>
<keyword evidence="2 6" id="KW-0812">Transmembrane</keyword>
<dbReference type="Proteomes" id="UP000288716">
    <property type="component" value="Unassembled WGS sequence"/>
</dbReference>
<dbReference type="PANTHER" id="PTHR10736">
    <property type="entry name" value="BESTROPHIN"/>
    <property type="match status" value="1"/>
</dbReference>
<keyword evidence="6" id="KW-0869">Chloride channel</keyword>
<dbReference type="InterPro" id="IPR000615">
    <property type="entry name" value="Bestrophin"/>
</dbReference>
<keyword evidence="6" id="KW-0406">Ion transport</keyword>
<evidence type="ECO:0000313" key="7">
    <source>
        <dbReference type="EMBL" id="RWS25671.1"/>
    </source>
</evidence>
<keyword evidence="6" id="KW-0813">Transport</keyword>
<dbReference type="STRING" id="299467.A0A443SDV2"/>
<dbReference type="GO" id="GO:0034707">
    <property type="term" value="C:chloride channel complex"/>
    <property type="evidence" value="ECO:0007669"/>
    <property type="project" value="UniProtKB-KW"/>
</dbReference>
<dbReference type="PANTHER" id="PTHR10736:SF0">
    <property type="entry name" value="BESTROPHIN HOMOLOG"/>
    <property type="match status" value="1"/>
</dbReference>
<evidence type="ECO:0000256" key="2">
    <source>
        <dbReference type="ARBA" id="ARBA00022692"/>
    </source>
</evidence>
<evidence type="ECO:0000256" key="5">
    <source>
        <dbReference type="ARBA" id="ARBA00034769"/>
    </source>
</evidence>
<evidence type="ECO:0000256" key="6">
    <source>
        <dbReference type="RuleBase" id="RU363126"/>
    </source>
</evidence>
<proteinExistence type="inferred from homology"/>
<comment type="function">
    <text evidence="6">Forms chloride channels.</text>
</comment>
<evidence type="ECO:0000256" key="1">
    <source>
        <dbReference type="ARBA" id="ARBA00004370"/>
    </source>
</evidence>